<dbReference type="InterPro" id="IPR031961">
    <property type="entry name" value="DUF4780"/>
</dbReference>
<dbReference type="Proteomes" id="UP000887565">
    <property type="component" value="Unplaced"/>
</dbReference>
<sequence length="621" mass="72185">MIENCRNVKNVEADPETWWSCRARGSMMTLSPRAHFSCMQKEIDFKFTSSSTYLGYKQFIDFKELIDPEKGLINNDNVIFQVWITVSEIQMQKLSILEKNAVFALKVVDCLEKYNNLVVMPSKTRDLLMESFKFTVPEFSSPGLFDRSWSGATDTKVKFKLRNPTEFISITPQYLINLWEFLQRDNYIPKPDAKSEASFKKLLNSVTIVDISGREESSGDKSINDSSRQNIELATPQESASANSAEFRDKDKSGIDSRKRRMENSEIPNKIFRISETMNSDENSSLAVLSNISSKSQENGRDFKRFLQQCVRNVAQNFNLYFIPRFLRTVQISTDQFLIICSDRFSFNWLHDQISKKKFDNVELSLLTSKMEAKFELMINFSISTSDDETLDHVINLLENQNPRLKIDQWKFFSMTRARDQQNEWKIVELMFKICNKSLYELILANFRIFYDLDQILVKRRQQYDPRCLLKVYTNKENSIQQYIQKNIQRSWGFTLAVDPVFKNLCKITVESLDCGNSGLQQSEKDVVFQQFPLVLHLKLMQFICHLQHDQNVMINNKFVAVGKVILKAQIISRRGDTNLIIRGFSGHNFTTEDDLENSGIEGGNFEDFCSSRKNSNLEQE</sequence>
<dbReference type="InterPro" id="IPR008974">
    <property type="entry name" value="TRAF-like"/>
</dbReference>
<dbReference type="WBParaSite" id="nRc.2.0.1.t31382-RA">
    <property type="protein sequence ID" value="nRc.2.0.1.t31382-RA"/>
    <property type="gene ID" value="nRc.2.0.1.g31382"/>
</dbReference>
<dbReference type="InterPro" id="IPR002083">
    <property type="entry name" value="MATH/TRAF_dom"/>
</dbReference>
<organism evidence="3 4">
    <name type="scientific">Romanomermis culicivorax</name>
    <name type="common">Nematode worm</name>
    <dbReference type="NCBI Taxonomy" id="13658"/>
    <lineage>
        <taxon>Eukaryota</taxon>
        <taxon>Metazoa</taxon>
        <taxon>Ecdysozoa</taxon>
        <taxon>Nematoda</taxon>
        <taxon>Enoplea</taxon>
        <taxon>Dorylaimia</taxon>
        <taxon>Mermithida</taxon>
        <taxon>Mermithoidea</taxon>
        <taxon>Mermithidae</taxon>
        <taxon>Romanomermis</taxon>
    </lineage>
</organism>
<feature type="region of interest" description="Disordered" evidence="1">
    <location>
        <begin position="214"/>
        <end position="261"/>
    </location>
</feature>
<accession>A0A915JYF6</accession>
<dbReference type="SUPFAM" id="SSF49599">
    <property type="entry name" value="TRAF domain-like"/>
    <property type="match status" value="1"/>
</dbReference>
<evidence type="ECO:0000256" key="1">
    <source>
        <dbReference type="SAM" id="MobiDB-lite"/>
    </source>
</evidence>
<feature type="compositionally biased region" description="Polar residues" evidence="1">
    <location>
        <begin position="224"/>
        <end position="244"/>
    </location>
</feature>
<feature type="compositionally biased region" description="Basic and acidic residues" evidence="1">
    <location>
        <begin position="246"/>
        <end position="257"/>
    </location>
</feature>
<dbReference type="Pfam" id="PF16012">
    <property type="entry name" value="DUF4780"/>
    <property type="match status" value="1"/>
</dbReference>
<reference evidence="4" key="1">
    <citation type="submission" date="2022-11" db="UniProtKB">
        <authorList>
            <consortium name="WormBaseParasite"/>
        </authorList>
    </citation>
    <scope>IDENTIFICATION</scope>
</reference>
<name>A0A915JYF6_ROMCU</name>
<feature type="domain" description="MATH" evidence="2">
    <location>
        <begin position="1"/>
        <end position="84"/>
    </location>
</feature>
<proteinExistence type="predicted"/>
<dbReference type="AlphaFoldDB" id="A0A915JYF6"/>
<evidence type="ECO:0000259" key="2">
    <source>
        <dbReference type="PROSITE" id="PS50144"/>
    </source>
</evidence>
<keyword evidence="3" id="KW-1185">Reference proteome</keyword>
<dbReference type="Gene3D" id="2.60.210.10">
    <property type="entry name" value="Apoptosis, Tumor Necrosis Factor Receptor Associated Protein 2, Chain A"/>
    <property type="match status" value="1"/>
</dbReference>
<dbReference type="PROSITE" id="PS50144">
    <property type="entry name" value="MATH"/>
    <property type="match status" value="1"/>
</dbReference>
<protein>
    <submittedName>
        <fullName evidence="4">MATH domain-containing protein</fullName>
    </submittedName>
</protein>
<evidence type="ECO:0000313" key="3">
    <source>
        <dbReference type="Proteomes" id="UP000887565"/>
    </source>
</evidence>
<evidence type="ECO:0000313" key="4">
    <source>
        <dbReference type="WBParaSite" id="nRc.2.0.1.t31382-RA"/>
    </source>
</evidence>
<feature type="compositionally biased region" description="Basic and acidic residues" evidence="1">
    <location>
        <begin position="214"/>
        <end position="223"/>
    </location>
</feature>